<evidence type="ECO:0000313" key="2">
    <source>
        <dbReference type="EMBL" id="KAH1182389.1"/>
    </source>
</evidence>
<accession>A0A9D3XKQ5</accession>
<dbReference type="EMBL" id="JAHDVG010000467">
    <property type="protein sequence ID" value="KAH1182389.1"/>
    <property type="molecule type" value="Genomic_DNA"/>
</dbReference>
<keyword evidence="3" id="KW-1185">Reference proteome</keyword>
<evidence type="ECO:0000256" key="1">
    <source>
        <dbReference type="SAM" id="MobiDB-lite"/>
    </source>
</evidence>
<dbReference type="Proteomes" id="UP000827986">
    <property type="component" value="Unassembled WGS sequence"/>
</dbReference>
<name>A0A9D3XKQ5_9SAUR</name>
<gene>
    <name evidence="2" type="ORF">KIL84_010143</name>
</gene>
<evidence type="ECO:0000313" key="3">
    <source>
        <dbReference type="Proteomes" id="UP000827986"/>
    </source>
</evidence>
<feature type="region of interest" description="Disordered" evidence="1">
    <location>
        <begin position="79"/>
        <end position="109"/>
    </location>
</feature>
<sequence>MAILGGLAKHRRPLTSFTSSQEMEKGWSYDSRESPILGESLLAVQAGLSQHETARQGGSRPWVTWGVPAMETALIASLWQRREGKGHESPALTMSPEPQSPTLRTKAHQ</sequence>
<comment type="caution">
    <text evidence="2">The sequence shown here is derived from an EMBL/GenBank/DDBJ whole genome shotgun (WGS) entry which is preliminary data.</text>
</comment>
<reference evidence="2" key="1">
    <citation type="submission" date="2021-09" db="EMBL/GenBank/DDBJ databases">
        <title>The genome of Mauremys mutica provides insights into the evolution of semi-aquatic lifestyle.</title>
        <authorList>
            <person name="Gong S."/>
            <person name="Gao Y."/>
        </authorList>
    </citation>
    <scope>NUCLEOTIDE SEQUENCE</scope>
    <source>
        <strain evidence="2">MM-2020</strain>
        <tissue evidence="2">Muscle</tissue>
    </source>
</reference>
<dbReference type="AlphaFoldDB" id="A0A9D3XKQ5"/>
<protein>
    <submittedName>
        <fullName evidence="2">Uncharacterized protein</fullName>
    </submittedName>
</protein>
<proteinExistence type="predicted"/>
<organism evidence="2 3">
    <name type="scientific">Mauremys mutica</name>
    <name type="common">yellowpond turtle</name>
    <dbReference type="NCBI Taxonomy" id="74926"/>
    <lineage>
        <taxon>Eukaryota</taxon>
        <taxon>Metazoa</taxon>
        <taxon>Chordata</taxon>
        <taxon>Craniata</taxon>
        <taxon>Vertebrata</taxon>
        <taxon>Euteleostomi</taxon>
        <taxon>Archelosauria</taxon>
        <taxon>Testudinata</taxon>
        <taxon>Testudines</taxon>
        <taxon>Cryptodira</taxon>
        <taxon>Durocryptodira</taxon>
        <taxon>Testudinoidea</taxon>
        <taxon>Geoemydidae</taxon>
        <taxon>Geoemydinae</taxon>
        <taxon>Mauremys</taxon>
    </lineage>
</organism>